<dbReference type="SUPFAM" id="SSF69118">
    <property type="entry name" value="AhpD-like"/>
    <property type="match status" value="1"/>
</dbReference>
<proteinExistence type="predicted"/>
<dbReference type="OrthoDB" id="949132at2"/>
<dbReference type="EMBL" id="CP047156">
    <property type="protein sequence ID" value="QHB99880.1"/>
    <property type="molecule type" value="Genomic_DNA"/>
</dbReference>
<evidence type="ECO:0000313" key="2">
    <source>
        <dbReference type="Proteomes" id="UP000463857"/>
    </source>
</evidence>
<gene>
    <name evidence="1" type="ORF">EK0264_06000</name>
</gene>
<reference evidence="1 2" key="1">
    <citation type="journal article" date="2018" name="Int. J. Syst. Evol. Microbiol.">
        <title>Epidermidibacterium keratini gen. nov., sp. nov., a member of the family Sporichthyaceae, isolated from keratin epidermis.</title>
        <authorList>
            <person name="Lee D.G."/>
            <person name="Trujillo M.E."/>
            <person name="Kang S."/>
            <person name="Nam J.J."/>
            <person name="Kim Y.J."/>
        </authorList>
    </citation>
    <scope>NUCLEOTIDE SEQUENCE [LARGE SCALE GENOMIC DNA]</scope>
    <source>
        <strain evidence="1 2">EPI-7</strain>
    </source>
</reference>
<dbReference type="PANTHER" id="PTHR34846:SF11">
    <property type="entry name" value="4-CARBOXYMUCONOLACTONE DECARBOXYLASE FAMILY PROTEIN (AFU_ORTHOLOGUE AFUA_6G11590)"/>
    <property type="match status" value="1"/>
</dbReference>
<protein>
    <submittedName>
        <fullName evidence="1">Carboxymuconolactone decarboxylase family protein</fullName>
    </submittedName>
</protein>
<evidence type="ECO:0000313" key="1">
    <source>
        <dbReference type="EMBL" id="QHB99880.1"/>
    </source>
</evidence>
<accession>A0A7L4YKV9</accession>
<dbReference type="RefSeq" id="WP_159543892.1">
    <property type="nucleotide sequence ID" value="NZ_CP047156.1"/>
</dbReference>
<dbReference type="Proteomes" id="UP000463857">
    <property type="component" value="Chromosome"/>
</dbReference>
<dbReference type="PANTHER" id="PTHR34846">
    <property type="entry name" value="4-CARBOXYMUCONOLACTONE DECARBOXYLASE FAMILY PROTEIN (AFU_ORTHOLOGUE AFUA_6G11590)"/>
    <property type="match status" value="1"/>
</dbReference>
<dbReference type="KEGG" id="eke:EK0264_06000"/>
<organism evidence="1 2">
    <name type="scientific">Epidermidibacterium keratini</name>
    <dbReference type="NCBI Taxonomy" id="1891644"/>
    <lineage>
        <taxon>Bacteria</taxon>
        <taxon>Bacillati</taxon>
        <taxon>Actinomycetota</taxon>
        <taxon>Actinomycetes</taxon>
        <taxon>Sporichthyales</taxon>
        <taxon>Sporichthyaceae</taxon>
        <taxon>Epidermidibacterium</taxon>
    </lineage>
</organism>
<name>A0A7L4YKV9_9ACTN</name>
<sequence>MPDSPVLRPLPPDALDEEQLALYEAILGGRTAMTAHTALTDETGALRGPFDPVLRTPAVGEAIQQLGLALRHQTSLSPRVTETVVLTTAVHYGAEFEWYAHAAIVRSQQLFDEPELGRIRAGEPPADPELATAWRTAHAILAGTRLPVEISDAAVETWGERGLVEITALVGHYSHLALLMLALGIEPPE</sequence>
<dbReference type="Gene3D" id="1.20.1290.10">
    <property type="entry name" value="AhpD-like"/>
    <property type="match status" value="1"/>
</dbReference>
<keyword evidence="2" id="KW-1185">Reference proteome</keyword>
<dbReference type="InterPro" id="IPR029032">
    <property type="entry name" value="AhpD-like"/>
</dbReference>
<dbReference type="AlphaFoldDB" id="A0A7L4YKV9"/>
<dbReference type="InParanoid" id="A0A7L4YKV9"/>